<organism evidence="1 2">
    <name type="scientific">Potamilus streckersoni</name>
    <dbReference type="NCBI Taxonomy" id="2493646"/>
    <lineage>
        <taxon>Eukaryota</taxon>
        <taxon>Metazoa</taxon>
        <taxon>Spiralia</taxon>
        <taxon>Lophotrochozoa</taxon>
        <taxon>Mollusca</taxon>
        <taxon>Bivalvia</taxon>
        <taxon>Autobranchia</taxon>
        <taxon>Heteroconchia</taxon>
        <taxon>Palaeoheterodonta</taxon>
        <taxon>Unionida</taxon>
        <taxon>Unionoidea</taxon>
        <taxon>Unionidae</taxon>
        <taxon>Ambleminae</taxon>
        <taxon>Lampsilini</taxon>
        <taxon>Potamilus</taxon>
    </lineage>
</organism>
<dbReference type="Proteomes" id="UP001195483">
    <property type="component" value="Unassembled WGS sequence"/>
</dbReference>
<name>A0AAE0S7X5_9BIVA</name>
<sequence>MYPKGNARLKRAGRKWARVFRSPVSKLYEDPFNQTRRIPRICTMTEISFSNVEENGTDF</sequence>
<evidence type="ECO:0000313" key="2">
    <source>
        <dbReference type="Proteomes" id="UP001195483"/>
    </source>
</evidence>
<reference evidence="1" key="1">
    <citation type="journal article" date="2021" name="Genome Biol. Evol.">
        <title>A High-Quality Reference Genome for a Parasitic Bivalve with Doubly Uniparental Inheritance (Bivalvia: Unionida).</title>
        <authorList>
            <person name="Smith C.H."/>
        </authorList>
    </citation>
    <scope>NUCLEOTIDE SEQUENCE</scope>
    <source>
        <strain evidence="1">CHS0354</strain>
    </source>
</reference>
<protein>
    <submittedName>
        <fullName evidence="1">Uncharacterized protein</fullName>
    </submittedName>
</protein>
<proteinExistence type="predicted"/>
<gene>
    <name evidence="1" type="ORF">CHS0354_026657</name>
</gene>
<keyword evidence="2" id="KW-1185">Reference proteome</keyword>
<dbReference type="AlphaFoldDB" id="A0AAE0S7X5"/>
<comment type="caution">
    <text evidence="1">The sequence shown here is derived from an EMBL/GenBank/DDBJ whole genome shotgun (WGS) entry which is preliminary data.</text>
</comment>
<reference evidence="1" key="2">
    <citation type="journal article" date="2021" name="Genome Biol. Evol.">
        <title>Developing a high-quality reference genome for a parasitic bivalve with doubly uniparental inheritance (Bivalvia: Unionida).</title>
        <authorList>
            <person name="Smith C.H."/>
        </authorList>
    </citation>
    <scope>NUCLEOTIDE SEQUENCE</scope>
    <source>
        <strain evidence="1">CHS0354</strain>
        <tissue evidence="1">Mantle</tissue>
    </source>
</reference>
<reference evidence="1" key="3">
    <citation type="submission" date="2023-05" db="EMBL/GenBank/DDBJ databases">
        <authorList>
            <person name="Smith C.H."/>
        </authorList>
    </citation>
    <scope>NUCLEOTIDE SEQUENCE</scope>
    <source>
        <strain evidence="1">CHS0354</strain>
        <tissue evidence="1">Mantle</tissue>
    </source>
</reference>
<dbReference type="EMBL" id="JAEAOA010001593">
    <property type="protein sequence ID" value="KAK3586946.1"/>
    <property type="molecule type" value="Genomic_DNA"/>
</dbReference>
<evidence type="ECO:0000313" key="1">
    <source>
        <dbReference type="EMBL" id="KAK3586946.1"/>
    </source>
</evidence>
<accession>A0AAE0S7X5</accession>